<comment type="function">
    <text evidence="4 5">Required for flagellar hook formation. May act as a scaffolding protein.</text>
</comment>
<keyword evidence="3 5" id="KW-1005">Bacterial flagellum biogenesis</keyword>
<feature type="domain" description="FlgD Tudor-like" evidence="8">
    <location>
        <begin position="95"/>
        <end position="226"/>
    </location>
</feature>
<feature type="region of interest" description="Disordered" evidence="6">
    <location>
        <begin position="1"/>
        <end position="30"/>
    </location>
</feature>
<keyword evidence="10" id="KW-1185">Reference proteome</keyword>
<evidence type="ECO:0000313" key="10">
    <source>
        <dbReference type="Proteomes" id="UP000053235"/>
    </source>
</evidence>
<evidence type="ECO:0000313" key="9">
    <source>
        <dbReference type="EMBL" id="CTQ75369.1"/>
    </source>
</evidence>
<evidence type="ECO:0000259" key="8">
    <source>
        <dbReference type="Pfam" id="PF13861"/>
    </source>
</evidence>
<dbReference type="STRING" id="388408.LAX5112_04206"/>
<dbReference type="InterPro" id="IPR025965">
    <property type="entry name" value="FlgD/Vpr_Ig-like"/>
</dbReference>
<evidence type="ECO:0000256" key="6">
    <source>
        <dbReference type="SAM" id="MobiDB-lite"/>
    </source>
</evidence>
<sequence>MTFFSPSASSTNSTSSTSGAAQSSSQSSTQASEAGLSANYELFLSMLTTQIQNQDPLDPLDSAEYTNQLVQYSNVEQSIQTNNNLEEMISLLSSNQSSAYVNYIGTEVTAAGGTAMFDNGQASWKYDVLEDATGTVEILNDAGQTVYSGEIQLKAGGGTYTWDGTTDLGGTASKGAYTIQLDVKDSAGTAEPASIEVSGVVDEVNFGGAVPFLRIGEISVPVSAVKSVRSI</sequence>
<dbReference type="Pfam" id="PF03963">
    <property type="entry name" value="FlgD"/>
    <property type="match status" value="1"/>
</dbReference>
<dbReference type="OrthoDB" id="9785233at2"/>
<organism evidence="9 10">
    <name type="scientific">Roseibium alexandrii</name>
    <dbReference type="NCBI Taxonomy" id="388408"/>
    <lineage>
        <taxon>Bacteria</taxon>
        <taxon>Pseudomonadati</taxon>
        <taxon>Pseudomonadota</taxon>
        <taxon>Alphaproteobacteria</taxon>
        <taxon>Hyphomicrobiales</taxon>
        <taxon>Stappiaceae</taxon>
        <taxon>Roseibium</taxon>
    </lineage>
</organism>
<dbReference type="InterPro" id="IPR005648">
    <property type="entry name" value="FlgD"/>
</dbReference>
<evidence type="ECO:0000256" key="4">
    <source>
        <dbReference type="ARBA" id="ARBA00024746"/>
    </source>
</evidence>
<dbReference type="InterPro" id="IPR025963">
    <property type="entry name" value="FLgD_Tudor"/>
</dbReference>
<proteinExistence type="inferred from homology"/>
<dbReference type="Pfam" id="PF13861">
    <property type="entry name" value="FLgD_tudor"/>
    <property type="match status" value="1"/>
</dbReference>
<evidence type="ECO:0000256" key="3">
    <source>
        <dbReference type="ARBA" id="ARBA00022795"/>
    </source>
</evidence>
<dbReference type="Gene3D" id="2.30.30.910">
    <property type="match status" value="1"/>
</dbReference>
<name>A0A0M7AKF7_9HYPH</name>
<dbReference type="GO" id="GO:0044781">
    <property type="term" value="P:bacterial-type flagellum organization"/>
    <property type="evidence" value="ECO:0007669"/>
    <property type="project" value="UniProtKB-UniRule"/>
</dbReference>
<reference evidence="10" key="1">
    <citation type="submission" date="2015-07" db="EMBL/GenBank/DDBJ databases">
        <authorList>
            <person name="Rodrigo-Torres Lidia"/>
            <person name="Arahal R.David."/>
        </authorList>
    </citation>
    <scope>NUCLEOTIDE SEQUENCE [LARGE SCALE GENOMIC DNA]</scope>
    <source>
        <strain evidence="10">CECT 5112</strain>
    </source>
</reference>
<dbReference type="Gene3D" id="2.60.40.4070">
    <property type="match status" value="1"/>
</dbReference>
<evidence type="ECO:0000256" key="2">
    <source>
        <dbReference type="ARBA" id="ARBA00016013"/>
    </source>
</evidence>
<evidence type="ECO:0000256" key="5">
    <source>
        <dbReference type="RuleBase" id="RU362076"/>
    </source>
</evidence>
<dbReference type="EMBL" id="CXWD01000020">
    <property type="protein sequence ID" value="CTQ75369.1"/>
    <property type="molecule type" value="Genomic_DNA"/>
</dbReference>
<dbReference type="Proteomes" id="UP000053235">
    <property type="component" value="Unassembled WGS sequence"/>
</dbReference>
<accession>A0A0M7AKF7</accession>
<dbReference type="Pfam" id="PF13860">
    <property type="entry name" value="FlgD_ig"/>
    <property type="match status" value="1"/>
</dbReference>
<feature type="domain" description="FlgD/Vpr Ig-like" evidence="7">
    <location>
        <begin position="118"/>
        <end position="183"/>
    </location>
</feature>
<protein>
    <recommendedName>
        <fullName evidence="2 5">Basal-body rod modification protein FlgD</fullName>
    </recommendedName>
</protein>
<dbReference type="RefSeq" id="WP_082429189.1">
    <property type="nucleotide sequence ID" value="NZ_CXWD01000020.1"/>
</dbReference>
<evidence type="ECO:0000259" key="7">
    <source>
        <dbReference type="Pfam" id="PF13860"/>
    </source>
</evidence>
<comment type="similarity">
    <text evidence="1 5">Belongs to the FlgD family.</text>
</comment>
<evidence type="ECO:0000256" key="1">
    <source>
        <dbReference type="ARBA" id="ARBA00010577"/>
    </source>
</evidence>
<gene>
    <name evidence="9" type="primary">flgD</name>
    <name evidence="9" type="ORF">LAX5112_04206</name>
</gene>
<dbReference type="AlphaFoldDB" id="A0A0M7AKF7"/>